<dbReference type="Pfam" id="PF00171">
    <property type="entry name" value="Aldedh"/>
    <property type="match status" value="1"/>
</dbReference>
<accession>A0A829Q309</accession>
<evidence type="ECO:0000256" key="1">
    <source>
        <dbReference type="ARBA" id="ARBA00009986"/>
    </source>
</evidence>
<keyword evidence="2" id="KW-0560">Oxidoreductase</keyword>
<organism evidence="4 5">
    <name type="scientific">Mycobacteroides abscessus 21</name>
    <dbReference type="NCBI Taxonomy" id="1299324"/>
    <lineage>
        <taxon>Bacteria</taxon>
        <taxon>Bacillati</taxon>
        <taxon>Actinomycetota</taxon>
        <taxon>Actinomycetes</taxon>
        <taxon>Mycobacteriales</taxon>
        <taxon>Mycobacteriaceae</taxon>
        <taxon>Mycobacteroides</taxon>
        <taxon>Mycobacteroides abscessus</taxon>
    </lineage>
</organism>
<dbReference type="Gene3D" id="3.40.605.10">
    <property type="entry name" value="Aldehyde Dehydrogenase, Chain A, domain 1"/>
    <property type="match status" value="1"/>
</dbReference>
<dbReference type="InterPro" id="IPR016160">
    <property type="entry name" value="Ald_DH_CS_CYS"/>
</dbReference>
<dbReference type="FunFam" id="3.40.309.10:FF:000012">
    <property type="entry name" value="Betaine aldehyde dehydrogenase"/>
    <property type="match status" value="1"/>
</dbReference>
<evidence type="ECO:0000259" key="3">
    <source>
        <dbReference type="Pfam" id="PF00171"/>
    </source>
</evidence>
<comment type="similarity">
    <text evidence="1">Belongs to the aldehyde dehydrogenase family.</text>
</comment>
<name>A0A829Q309_9MYCO</name>
<protein>
    <submittedName>
        <fullName evidence="4">Aldehyde dehydrogenase family protein</fullName>
    </submittedName>
</protein>
<dbReference type="EMBL" id="JAOF01000001">
    <property type="protein sequence ID" value="EUA47075.1"/>
    <property type="molecule type" value="Genomic_DNA"/>
</dbReference>
<dbReference type="InterPro" id="IPR016162">
    <property type="entry name" value="Ald_DH_N"/>
</dbReference>
<evidence type="ECO:0000313" key="4">
    <source>
        <dbReference type="EMBL" id="EUA47075.1"/>
    </source>
</evidence>
<dbReference type="InterPro" id="IPR016161">
    <property type="entry name" value="Ald_DH/histidinol_DH"/>
</dbReference>
<gene>
    <name evidence="4" type="ORF">I543_3999</name>
</gene>
<dbReference type="InterPro" id="IPR016163">
    <property type="entry name" value="Ald_DH_C"/>
</dbReference>
<proteinExistence type="inferred from homology"/>
<dbReference type="GO" id="GO:0016620">
    <property type="term" value="F:oxidoreductase activity, acting on the aldehyde or oxo group of donors, NAD or NADP as acceptor"/>
    <property type="evidence" value="ECO:0007669"/>
    <property type="project" value="InterPro"/>
</dbReference>
<dbReference type="InterPro" id="IPR015590">
    <property type="entry name" value="Aldehyde_DH_dom"/>
</dbReference>
<evidence type="ECO:0000313" key="5">
    <source>
        <dbReference type="Proteomes" id="UP000020103"/>
    </source>
</evidence>
<dbReference type="Gene3D" id="3.40.309.10">
    <property type="entry name" value="Aldehyde Dehydrogenase, Chain A, domain 2"/>
    <property type="match status" value="1"/>
</dbReference>
<evidence type="ECO:0000256" key="2">
    <source>
        <dbReference type="ARBA" id="ARBA00023002"/>
    </source>
</evidence>
<dbReference type="SUPFAM" id="SSF53720">
    <property type="entry name" value="ALDH-like"/>
    <property type="match status" value="1"/>
</dbReference>
<reference evidence="4 5" key="1">
    <citation type="submission" date="2013-12" db="EMBL/GenBank/DDBJ databases">
        <authorList>
            <person name="Madinger N."/>
            <person name="Lenaerts A."/>
            <person name="Ordway D."/>
            <person name="DeGroote M.A."/>
            <person name="Parker T."/>
            <person name="Sizemore C."/>
            <person name="Tallon L.J."/>
            <person name="Sadzewicz L.K."/>
            <person name="Sengamalay N."/>
            <person name="Fraser C.M."/>
            <person name="Hine E."/>
            <person name="Shefchek K.A."/>
            <person name="Das S.P."/>
            <person name="Tettelin H."/>
        </authorList>
    </citation>
    <scope>NUCLEOTIDE SEQUENCE [LARGE SCALE GENOMIC DNA]</scope>
    <source>
        <strain evidence="4 5">21</strain>
    </source>
</reference>
<dbReference type="Proteomes" id="UP000020103">
    <property type="component" value="Unassembled WGS sequence"/>
</dbReference>
<dbReference type="CDD" id="cd07078">
    <property type="entry name" value="ALDH"/>
    <property type="match status" value="1"/>
</dbReference>
<dbReference type="AlphaFoldDB" id="A0A829Q309"/>
<sequence length="491" mass="51613">MAVSAEMAVLEPRWSVGSGLDPIVVNDPADGSVLALLRPSELVQVDEAVSVAAAAQPGWAARSPAERGHFLRLIGDAIRARKTELTALESRENGKPLDQAESDVLACAAVFDLFASLIVAHRGENHITDFAIDTTSLVPYGVVGAIIPFNWPPIHTAGKLAPALAVGNAVVLKPGDQTPLSPTRICEIAADLLPDDVVHVVNGGVEQGQRLVANRNVGKVAFTGSPGAGKSIIKAAAENYTPTLMELGGKDCLIICEDAPLTEAVSWAVEGGFFNQGEACTAASRVIVHKAIHGQFMEKFNHAVTELRVGPGARPGVQVGPLVTKTQQQRVLAYISIGVKEGAKISAQAALPADPEIEGGYYVPPTVFDGVDPNMRIATEEIFGPVVSVLTFDNDEDAVAIANGTEFGLIAGVFSADTTRAIRIASSLKVGMTLINNYNRAILGSPFGGIKASGYGREHCAETLKEYGYTKLLRVPNGLNDIPRWPGAPAV</sequence>
<feature type="domain" description="Aldehyde dehydrogenase" evidence="3">
    <location>
        <begin position="21"/>
        <end position="471"/>
    </location>
</feature>
<comment type="caution">
    <text evidence="4">The sequence shown here is derived from an EMBL/GenBank/DDBJ whole genome shotgun (WGS) entry which is preliminary data.</text>
</comment>
<dbReference type="PANTHER" id="PTHR11699">
    <property type="entry name" value="ALDEHYDE DEHYDROGENASE-RELATED"/>
    <property type="match status" value="1"/>
</dbReference>
<dbReference type="PROSITE" id="PS00070">
    <property type="entry name" value="ALDEHYDE_DEHYDR_CYS"/>
    <property type="match status" value="1"/>
</dbReference>